<keyword evidence="1" id="KW-0812">Transmembrane</keyword>
<sequence>MISDSPSVTRRPSSFSVWSARLLQWSTTILGTSVWVSSALFGLYILAFYATALLQNDMQRWNGVLPRLYTPGESTSNGSMGLHFAAGGIILILGSIQLLDSVRLRYPALHRWIGRFYVLACLSAAIGGLTFILLQGTIGGTVMNIGFGLYGLLMGVAAVETFRHARAGRLETHRIWALRLYALAIGSWLYRMDYGFWVMLTDAAGHNQTFSGPFDQFMAFFFYVPNLLVVELLARARKPETSAALRLTATLAILFATFFIGLGTYYFTKIYWGPPILAWFS</sequence>
<comment type="caution">
    <text evidence="2">The sequence shown here is derived from an EMBL/GenBank/DDBJ whole genome shotgun (WGS) entry which is preliminary data.</text>
</comment>
<keyword evidence="1" id="KW-0472">Membrane</keyword>
<dbReference type="InterPro" id="IPR018750">
    <property type="entry name" value="DUF2306_membrane"/>
</dbReference>
<proteinExistence type="predicted"/>
<reference evidence="2 3" key="1">
    <citation type="submission" date="2016-10" db="EMBL/GenBank/DDBJ databases">
        <title>Arsenicibacter rosenii gen. nov., sp. nov., an efficient arsenic-methylating bacterium isolated from an arsenic-contaminated paddy soil.</title>
        <authorList>
            <person name="Huang K."/>
        </authorList>
    </citation>
    <scope>NUCLEOTIDE SEQUENCE [LARGE SCALE GENOMIC DNA]</scope>
    <source>
        <strain evidence="2 3">SM-1</strain>
    </source>
</reference>
<accession>A0A1S2VG50</accession>
<feature type="transmembrane region" description="Helical" evidence="1">
    <location>
        <begin position="217"/>
        <end position="234"/>
    </location>
</feature>
<evidence type="ECO:0000313" key="3">
    <source>
        <dbReference type="Proteomes" id="UP000181790"/>
    </source>
</evidence>
<feature type="transmembrane region" description="Helical" evidence="1">
    <location>
        <begin position="180"/>
        <end position="197"/>
    </location>
</feature>
<gene>
    <name evidence="2" type="ORF">BLX24_22165</name>
</gene>
<dbReference type="RefSeq" id="WP_071505409.1">
    <property type="nucleotide sequence ID" value="NZ_MORL01000017.1"/>
</dbReference>
<name>A0A1S2VG50_9BACT</name>
<keyword evidence="3" id="KW-1185">Reference proteome</keyword>
<protein>
    <recommendedName>
        <fullName evidence="4">DUF2306 domain-containing protein</fullName>
    </recommendedName>
</protein>
<evidence type="ECO:0000313" key="2">
    <source>
        <dbReference type="EMBL" id="OIN56878.1"/>
    </source>
</evidence>
<feature type="transmembrane region" description="Helical" evidence="1">
    <location>
        <begin position="246"/>
        <end position="267"/>
    </location>
</feature>
<dbReference type="OrthoDB" id="6385003at2"/>
<evidence type="ECO:0008006" key="4">
    <source>
        <dbReference type="Google" id="ProtNLM"/>
    </source>
</evidence>
<feature type="transmembrane region" description="Helical" evidence="1">
    <location>
        <begin position="29"/>
        <end position="52"/>
    </location>
</feature>
<feature type="transmembrane region" description="Helical" evidence="1">
    <location>
        <begin position="112"/>
        <end position="134"/>
    </location>
</feature>
<keyword evidence="1" id="KW-1133">Transmembrane helix</keyword>
<dbReference type="EMBL" id="MORL01000017">
    <property type="protein sequence ID" value="OIN56878.1"/>
    <property type="molecule type" value="Genomic_DNA"/>
</dbReference>
<dbReference type="Proteomes" id="UP000181790">
    <property type="component" value="Unassembled WGS sequence"/>
</dbReference>
<dbReference type="AlphaFoldDB" id="A0A1S2VG50"/>
<evidence type="ECO:0000256" key="1">
    <source>
        <dbReference type="SAM" id="Phobius"/>
    </source>
</evidence>
<organism evidence="2 3">
    <name type="scientific">Arsenicibacter rosenii</name>
    <dbReference type="NCBI Taxonomy" id="1750698"/>
    <lineage>
        <taxon>Bacteria</taxon>
        <taxon>Pseudomonadati</taxon>
        <taxon>Bacteroidota</taxon>
        <taxon>Cytophagia</taxon>
        <taxon>Cytophagales</taxon>
        <taxon>Spirosomataceae</taxon>
        <taxon>Arsenicibacter</taxon>
    </lineage>
</organism>
<feature type="transmembrane region" description="Helical" evidence="1">
    <location>
        <begin position="140"/>
        <end position="159"/>
    </location>
</feature>
<feature type="transmembrane region" description="Helical" evidence="1">
    <location>
        <begin position="80"/>
        <end position="100"/>
    </location>
</feature>
<dbReference type="Pfam" id="PF10067">
    <property type="entry name" value="DUF2306"/>
    <property type="match status" value="1"/>
</dbReference>